<evidence type="ECO:0000259" key="1">
    <source>
        <dbReference type="PROSITE" id="PS50943"/>
    </source>
</evidence>
<evidence type="ECO:0000313" key="2">
    <source>
        <dbReference type="EMBL" id="OHV28639.1"/>
    </source>
</evidence>
<evidence type="ECO:0000313" key="3">
    <source>
        <dbReference type="Proteomes" id="UP000179627"/>
    </source>
</evidence>
<dbReference type="Proteomes" id="UP000179627">
    <property type="component" value="Unassembled WGS sequence"/>
</dbReference>
<accession>A0A1S1Q4Y0</accession>
<comment type="caution">
    <text evidence="2">The sequence shown here is derived from an EMBL/GenBank/DDBJ whole genome shotgun (WGS) entry which is preliminary data.</text>
</comment>
<dbReference type="EMBL" id="MBLM01000175">
    <property type="protein sequence ID" value="OHV28639.1"/>
    <property type="molecule type" value="Genomic_DNA"/>
</dbReference>
<dbReference type="GO" id="GO:0003677">
    <property type="term" value="F:DNA binding"/>
    <property type="evidence" value="ECO:0007669"/>
    <property type="project" value="InterPro"/>
</dbReference>
<sequence length="279" mass="30356">MRRLAGVSGRELAGRLGISQSKVSRIEAGRTPASRGEVAAWAKALGASDEDAAALVALAESALLDVRDWRTGLAERGHLQGEMGEREARARRTFTYQPSIVPGLLQTSEYARRVFAMFDIPYSPENLAAAVTGRMERHAVLYTDRSFDFLVTEAALRWCPGPVHVLLAQLDRLRNLSTLDNISLGLIPQGRPATTYISHSFVIYELDAGQGADEDAADNVPFVEVETIHANLTTYSPDDVRLYRGRWERLAAAAVFEADARIFLADLAAEVGAAAGRSS</sequence>
<dbReference type="Gene3D" id="1.10.260.40">
    <property type="entry name" value="lambda repressor-like DNA-binding domains"/>
    <property type="match status" value="1"/>
</dbReference>
<proteinExistence type="predicted"/>
<dbReference type="InterPro" id="IPR001387">
    <property type="entry name" value="Cro/C1-type_HTH"/>
</dbReference>
<feature type="domain" description="HTH cro/C1-type" evidence="1">
    <location>
        <begin position="1"/>
        <end position="52"/>
    </location>
</feature>
<name>A0A1S1Q4Y0_9ACTN</name>
<dbReference type="AlphaFoldDB" id="A0A1S1Q4Y0"/>
<reference evidence="3" key="1">
    <citation type="submission" date="2016-07" db="EMBL/GenBank/DDBJ databases">
        <title>Sequence Frankia sp. strain CcI1.17.</title>
        <authorList>
            <person name="Ghodhbane-Gtari F."/>
            <person name="Swanson E."/>
            <person name="Gueddou A."/>
            <person name="Morris K."/>
            <person name="Hezbri K."/>
            <person name="Ktari A."/>
            <person name="Nouioui I."/>
            <person name="Abebe-Akele F."/>
            <person name="Simpson S."/>
            <person name="Thomas K."/>
            <person name="Gtari M."/>
            <person name="Tisa L.S."/>
            <person name="Hurst S."/>
        </authorList>
    </citation>
    <scope>NUCLEOTIDE SEQUENCE [LARGE SCALE GENOMIC DNA]</scope>
    <source>
        <strain evidence="3">Cc1.17</strain>
    </source>
</reference>
<gene>
    <name evidence="2" type="ORF">CC117_30195</name>
</gene>
<protein>
    <recommendedName>
        <fullName evidence="1">HTH cro/C1-type domain-containing protein</fullName>
    </recommendedName>
</protein>
<dbReference type="PROSITE" id="PS50943">
    <property type="entry name" value="HTH_CROC1"/>
    <property type="match status" value="1"/>
</dbReference>
<dbReference type="InterPro" id="IPR010982">
    <property type="entry name" value="Lambda_DNA-bd_dom_sf"/>
</dbReference>
<dbReference type="InterPro" id="IPR043917">
    <property type="entry name" value="DUF5753"/>
</dbReference>
<dbReference type="SUPFAM" id="SSF47413">
    <property type="entry name" value="lambda repressor-like DNA-binding domains"/>
    <property type="match status" value="1"/>
</dbReference>
<keyword evidence="3" id="KW-1185">Reference proteome</keyword>
<dbReference type="Pfam" id="PF13560">
    <property type="entry name" value="HTH_31"/>
    <property type="match status" value="1"/>
</dbReference>
<dbReference type="SMART" id="SM00530">
    <property type="entry name" value="HTH_XRE"/>
    <property type="match status" value="1"/>
</dbReference>
<organism evidence="2 3">
    <name type="scientific">Parafrankia colletiae</name>
    <dbReference type="NCBI Taxonomy" id="573497"/>
    <lineage>
        <taxon>Bacteria</taxon>
        <taxon>Bacillati</taxon>
        <taxon>Actinomycetota</taxon>
        <taxon>Actinomycetes</taxon>
        <taxon>Frankiales</taxon>
        <taxon>Frankiaceae</taxon>
        <taxon>Parafrankia</taxon>
    </lineage>
</organism>
<dbReference type="CDD" id="cd00093">
    <property type="entry name" value="HTH_XRE"/>
    <property type="match status" value="1"/>
</dbReference>
<dbReference type="Pfam" id="PF19054">
    <property type="entry name" value="DUF5753"/>
    <property type="match status" value="1"/>
</dbReference>